<proteinExistence type="predicted"/>
<feature type="domain" description="Endonuclease/exonuclease/phosphatase" evidence="2">
    <location>
        <begin position="136"/>
        <end position="354"/>
    </location>
</feature>
<name>A0ABY8F7G4_9HYPH</name>
<gene>
    <name evidence="3" type="ORF">K1718_08770</name>
</gene>
<feature type="transmembrane region" description="Helical" evidence="1">
    <location>
        <begin position="52"/>
        <end position="73"/>
    </location>
</feature>
<keyword evidence="3" id="KW-0255">Endonuclease</keyword>
<sequence>MQQQKPEMRRSLTRAGISLIGWCGLLGALTVCLMGLSTFVAPDFWLADNMSFFLTQYLMAALAGVIGGLLGLFVSHRFKLLYRFFWLLSLAAFAALVAQTSSRTQTNTISPTALADGRQPLKIISINIEHLFLGDEVLTTFLEREKADIVVMQEVLWWLQERRWERLGLPIGSTGQNGFPEHLQIGELGGLAVYSRFPIVKAETKVIQGKLPAGANVYYDADRELLSLTLDTGGPPLQLVVIHPDSPRTEPRWQNKRDYLDELDKVIERLRNENSGQILAIGDWNSSPWSGRFQETLSTNDLATAYPGGWPRNTRFFFDYRLHQILGAPVDQFGASSDLQIVDVTLGPDIGSDHLPLIVELGLVEPAAD</sequence>
<evidence type="ECO:0000313" key="3">
    <source>
        <dbReference type="EMBL" id="WFE91435.1"/>
    </source>
</evidence>
<dbReference type="Pfam" id="PF03372">
    <property type="entry name" value="Exo_endo_phos"/>
    <property type="match status" value="1"/>
</dbReference>
<dbReference type="SUPFAM" id="SSF56219">
    <property type="entry name" value="DNase I-like"/>
    <property type="match status" value="1"/>
</dbReference>
<keyword evidence="3" id="KW-0540">Nuclease</keyword>
<keyword evidence="1" id="KW-1133">Transmembrane helix</keyword>
<dbReference type="EMBL" id="CP120863">
    <property type="protein sequence ID" value="WFE91435.1"/>
    <property type="molecule type" value="Genomic_DNA"/>
</dbReference>
<evidence type="ECO:0000256" key="1">
    <source>
        <dbReference type="SAM" id="Phobius"/>
    </source>
</evidence>
<evidence type="ECO:0000313" key="4">
    <source>
        <dbReference type="Proteomes" id="UP001209803"/>
    </source>
</evidence>
<feature type="transmembrane region" description="Helical" evidence="1">
    <location>
        <begin position="80"/>
        <end position="98"/>
    </location>
</feature>
<dbReference type="InterPro" id="IPR005135">
    <property type="entry name" value="Endo/exonuclease/phosphatase"/>
</dbReference>
<evidence type="ECO:0000259" key="2">
    <source>
        <dbReference type="Pfam" id="PF03372"/>
    </source>
</evidence>
<organism evidence="3 4">
    <name type="scientific">Roseibium porphyridii</name>
    <dbReference type="NCBI Taxonomy" id="2866279"/>
    <lineage>
        <taxon>Bacteria</taxon>
        <taxon>Pseudomonadati</taxon>
        <taxon>Pseudomonadota</taxon>
        <taxon>Alphaproteobacteria</taxon>
        <taxon>Hyphomicrobiales</taxon>
        <taxon>Stappiaceae</taxon>
        <taxon>Roseibium</taxon>
    </lineage>
</organism>
<keyword evidence="3" id="KW-0378">Hydrolase</keyword>
<dbReference type="RefSeq" id="WP_265683842.1">
    <property type="nucleotide sequence ID" value="NZ_CP120863.1"/>
</dbReference>
<dbReference type="InterPro" id="IPR036691">
    <property type="entry name" value="Endo/exonu/phosph_ase_sf"/>
</dbReference>
<dbReference type="Gene3D" id="3.60.10.10">
    <property type="entry name" value="Endonuclease/exonuclease/phosphatase"/>
    <property type="match status" value="1"/>
</dbReference>
<feature type="transmembrane region" description="Helical" evidence="1">
    <location>
        <begin position="12"/>
        <end position="40"/>
    </location>
</feature>
<keyword evidence="1" id="KW-0472">Membrane</keyword>
<dbReference type="Proteomes" id="UP001209803">
    <property type="component" value="Chromosome"/>
</dbReference>
<keyword evidence="4" id="KW-1185">Reference proteome</keyword>
<keyword evidence="1" id="KW-0812">Transmembrane</keyword>
<protein>
    <submittedName>
        <fullName evidence="3">Endonuclease/exonuclease/phosphatase family protein</fullName>
    </submittedName>
</protein>
<accession>A0ABY8F7G4</accession>
<reference evidence="3 4" key="1">
    <citation type="submission" date="2023-03" db="EMBL/GenBank/DDBJ databases">
        <title>Roseibium porphyridii sp. nov. and Roseibium rhodosorbium sp. nov. isolated from marine algae, Porphyridium cruentum and Rhodosorus marinus, respectively.</title>
        <authorList>
            <person name="Lee M.W."/>
            <person name="Choi B.J."/>
            <person name="Lee J.K."/>
            <person name="Choi D.G."/>
            <person name="Baek J.H."/>
            <person name="Bayburt H."/>
            <person name="Kim J.M."/>
            <person name="Han D.M."/>
            <person name="Kim K.H."/>
            <person name="Jeon C.O."/>
        </authorList>
    </citation>
    <scope>NUCLEOTIDE SEQUENCE [LARGE SCALE GENOMIC DNA]</scope>
    <source>
        <strain evidence="3 4">KMA01</strain>
    </source>
</reference>
<dbReference type="GO" id="GO:0004519">
    <property type="term" value="F:endonuclease activity"/>
    <property type="evidence" value="ECO:0007669"/>
    <property type="project" value="UniProtKB-KW"/>
</dbReference>